<sequence length="794" mass="90697">MLSKRKSLNDDLIIWHGMSVHNISIAVTSGLPLEVRRRKIWLDVLTAEVEKKSKSIVAQNFVFSARGNLANFSALNDAVVSEEDLSFVSIPMEVRVDEIVDSLSKNLPIRVDQYNSPIINYLATIIASEMKENKEATKILSFLLYREQIRSNRRPCIPTGAEAFHINHDIIESCINNKAPNVYKHMLMLEVDRDIVWKLFEVCLSELLPLVLRVRFIDLALVKGCVVFVSVMLAYIGWRQETFLRASSAAEFIALLKDKHKLWVNDNELETFWQKCIDAHDYAFLTSYIHTASLMRLKSITMAKQRESTASLLRQFQQEIFNIHSYSWIGFDVDHTLVEYKLPYLLNVSFEQAAKELQHSFIGLRTMARAVWLPEIAQRGVAIDTSRGNFLHVTEEGTILRAYHGSHEMSYFSISLLYGDYNSQDLTISSSKMIYLYTAADIIFAPLYAWIVDAFDSGAIVTEELGASLYLVPDIEDTEQDNPNDPFLANQLAYISLSTFTLRAAKTYYANGFWKTICSNPELLIQPNPDIRSVLEMLKGDETKKLFILTNGSWTHCNEVMKFAVGKDWLTLFDIVLTEAKKDIFFDELNDTSFSEIDPESSCPLQKRIVRTLEKNKIYAHGNLQGLMEFIKRHRQPNGPRADFLEKQRICYFGDHIVQDTLLPSKHTKSWDLVAIIKEIQNLYQPTERDERMPPVLSWFGWLFSRETVRVSPDVYSPFFFLGMNGSASHFGKKVCAAATICLPSVGKLARHEGTVKVSMIQHGLGRYSTSSELKTLSKRVSAKVRSMKKKQSQ</sequence>
<dbReference type="GO" id="GO:0046872">
    <property type="term" value="F:metal ion binding"/>
    <property type="evidence" value="ECO:0007669"/>
    <property type="project" value="UniProtKB-KW"/>
</dbReference>
<protein>
    <recommendedName>
        <fullName evidence="5">Rab-GAP TBC domain-containing protein</fullName>
    </recommendedName>
</protein>
<evidence type="ECO:0000259" key="5">
    <source>
        <dbReference type="Pfam" id="PF00566"/>
    </source>
</evidence>
<dbReference type="STRING" id="431595.K3X5R9"/>
<evidence type="ECO:0000256" key="4">
    <source>
        <dbReference type="ARBA" id="ARBA00022842"/>
    </source>
</evidence>
<comment type="similarity">
    <text evidence="1">Belongs to the 5'(3')-deoxyribonucleotidase family.</text>
</comment>
<evidence type="ECO:0000256" key="3">
    <source>
        <dbReference type="ARBA" id="ARBA00022801"/>
    </source>
</evidence>
<keyword evidence="3" id="KW-0378">Hydrolase</keyword>
<dbReference type="InterPro" id="IPR008380">
    <property type="entry name" value="HAD-SF_hydro_IG_5-nucl"/>
</dbReference>
<dbReference type="eggNOG" id="KOG2469">
    <property type="taxonomic scope" value="Eukaryota"/>
</dbReference>
<name>K3X5R9_GLOUD</name>
<dbReference type="PANTHER" id="PTHR12103:SF12">
    <property type="entry name" value="FI20020P1"/>
    <property type="match status" value="1"/>
</dbReference>
<dbReference type="InterPro" id="IPR023214">
    <property type="entry name" value="HAD_sf"/>
</dbReference>
<dbReference type="InParanoid" id="K3X5R9"/>
<dbReference type="EnsemblProtists" id="PYU1_T012568">
    <property type="protein sequence ID" value="PYU1_T012568"/>
    <property type="gene ID" value="PYU1_G012542"/>
</dbReference>
<organism evidence="6 7">
    <name type="scientific">Globisporangium ultimum (strain ATCC 200006 / CBS 805.95 / DAOM BR144)</name>
    <name type="common">Pythium ultimum</name>
    <dbReference type="NCBI Taxonomy" id="431595"/>
    <lineage>
        <taxon>Eukaryota</taxon>
        <taxon>Sar</taxon>
        <taxon>Stramenopiles</taxon>
        <taxon>Oomycota</taxon>
        <taxon>Peronosporomycetes</taxon>
        <taxon>Pythiales</taxon>
        <taxon>Pythiaceae</taxon>
        <taxon>Globisporangium</taxon>
    </lineage>
</organism>
<dbReference type="InterPro" id="IPR000195">
    <property type="entry name" value="Rab-GAP-TBC_dom"/>
</dbReference>
<evidence type="ECO:0000313" key="7">
    <source>
        <dbReference type="Proteomes" id="UP000019132"/>
    </source>
</evidence>
<dbReference type="SUPFAM" id="SSF56784">
    <property type="entry name" value="HAD-like"/>
    <property type="match status" value="1"/>
</dbReference>
<dbReference type="PANTHER" id="PTHR12103">
    <property type="entry name" value="5'-NUCLEOTIDASE DOMAIN-CONTAINING"/>
    <property type="match status" value="1"/>
</dbReference>
<dbReference type="Proteomes" id="UP000019132">
    <property type="component" value="Unassembled WGS sequence"/>
</dbReference>
<dbReference type="Gene3D" id="1.10.472.80">
    <property type="entry name" value="Ypt/Rab-GAP domain of gyp1p, domain 3"/>
    <property type="match status" value="1"/>
</dbReference>
<dbReference type="HOGENOM" id="CLU_361521_0_0_1"/>
<keyword evidence="7" id="KW-1185">Reference proteome</keyword>
<keyword evidence="4" id="KW-0460">Magnesium</keyword>
<dbReference type="EMBL" id="GL376612">
    <property type="status" value="NOT_ANNOTATED_CDS"/>
    <property type="molecule type" value="Genomic_DNA"/>
</dbReference>
<dbReference type="GO" id="GO:0008253">
    <property type="term" value="F:5'-nucleotidase activity"/>
    <property type="evidence" value="ECO:0007669"/>
    <property type="project" value="TreeGrafter"/>
</dbReference>
<evidence type="ECO:0000256" key="2">
    <source>
        <dbReference type="ARBA" id="ARBA00022723"/>
    </source>
</evidence>
<proteinExistence type="inferred from homology"/>
<reference evidence="7" key="1">
    <citation type="journal article" date="2010" name="Genome Biol.">
        <title>Genome sequence of the necrotrophic plant pathogen Pythium ultimum reveals original pathogenicity mechanisms and effector repertoire.</title>
        <authorList>
            <person name="Levesque C.A."/>
            <person name="Brouwer H."/>
            <person name="Cano L."/>
            <person name="Hamilton J.P."/>
            <person name="Holt C."/>
            <person name="Huitema E."/>
            <person name="Raffaele S."/>
            <person name="Robideau G.P."/>
            <person name="Thines M."/>
            <person name="Win J."/>
            <person name="Zerillo M.M."/>
            <person name="Beakes G.W."/>
            <person name="Boore J.L."/>
            <person name="Busam D."/>
            <person name="Dumas B."/>
            <person name="Ferriera S."/>
            <person name="Fuerstenberg S.I."/>
            <person name="Gachon C.M."/>
            <person name="Gaulin E."/>
            <person name="Govers F."/>
            <person name="Grenville-Briggs L."/>
            <person name="Horner N."/>
            <person name="Hostetler J."/>
            <person name="Jiang R.H."/>
            <person name="Johnson J."/>
            <person name="Krajaejun T."/>
            <person name="Lin H."/>
            <person name="Meijer H.J."/>
            <person name="Moore B."/>
            <person name="Morris P."/>
            <person name="Phuntmart V."/>
            <person name="Puiu D."/>
            <person name="Shetty J."/>
            <person name="Stajich J.E."/>
            <person name="Tripathy S."/>
            <person name="Wawra S."/>
            <person name="van West P."/>
            <person name="Whitty B.R."/>
            <person name="Coutinho P.M."/>
            <person name="Henrissat B."/>
            <person name="Martin F."/>
            <person name="Thomas P.D."/>
            <person name="Tyler B.M."/>
            <person name="De Vries R.P."/>
            <person name="Kamoun S."/>
            <person name="Yandell M."/>
            <person name="Tisserat N."/>
            <person name="Buell C.R."/>
        </authorList>
    </citation>
    <scope>NUCLEOTIDE SEQUENCE</scope>
    <source>
        <strain evidence="7">DAOM:BR144</strain>
    </source>
</reference>
<feature type="domain" description="Rab-GAP TBC" evidence="5">
    <location>
        <begin position="119"/>
        <end position="243"/>
    </location>
</feature>
<dbReference type="AlphaFoldDB" id="K3X5R9"/>
<dbReference type="OMA" id="DEPTETW"/>
<evidence type="ECO:0000256" key="1">
    <source>
        <dbReference type="ARBA" id="ARBA00009589"/>
    </source>
</evidence>
<keyword evidence="2" id="KW-0479">Metal-binding</keyword>
<dbReference type="Pfam" id="PF00566">
    <property type="entry name" value="RabGAP-TBC"/>
    <property type="match status" value="1"/>
</dbReference>
<reference evidence="6" key="3">
    <citation type="submission" date="2015-02" db="UniProtKB">
        <authorList>
            <consortium name="EnsemblProtists"/>
        </authorList>
    </citation>
    <scope>IDENTIFICATION</scope>
    <source>
        <strain evidence="6">DAOM BR144</strain>
    </source>
</reference>
<dbReference type="Pfam" id="PF05761">
    <property type="entry name" value="5_nucleotid"/>
    <property type="match status" value="1"/>
</dbReference>
<reference evidence="7" key="2">
    <citation type="submission" date="2010-04" db="EMBL/GenBank/DDBJ databases">
        <authorList>
            <person name="Buell R."/>
            <person name="Hamilton J."/>
            <person name="Hostetler J."/>
        </authorList>
    </citation>
    <scope>NUCLEOTIDE SEQUENCE [LARGE SCALE GENOMIC DNA]</scope>
    <source>
        <strain evidence="7">DAOM:BR144</strain>
    </source>
</reference>
<dbReference type="VEuPathDB" id="FungiDB:PYU1_G012542"/>
<evidence type="ECO:0000313" key="6">
    <source>
        <dbReference type="EnsemblProtists" id="PYU1_T012568"/>
    </source>
</evidence>
<accession>K3X5R9</accession>
<dbReference type="InterPro" id="IPR036412">
    <property type="entry name" value="HAD-like_sf"/>
</dbReference>
<dbReference type="Gene3D" id="3.40.50.1000">
    <property type="entry name" value="HAD superfamily/HAD-like"/>
    <property type="match status" value="1"/>
</dbReference>